<feature type="region of interest" description="Disordered" evidence="1">
    <location>
        <begin position="1"/>
        <end position="69"/>
    </location>
</feature>
<reference evidence="2" key="2">
    <citation type="submission" date="2020-09" db="EMBL/GenBank/DDBJ databases">
        <authorList>
            <person name="Sun Q."/>
            <person name="Ohkuma M."/>
        </authorList>
    </citation>
    <scope>NUCLEOTIDE SEQUENCE</scope>
    <source>
        <strain evidence="2">JCM 13306</strain>
    </source>
</reference>
<dbReference type="RefSeq" id="WP_434029690.1">
    <property type="nucleotide sequence ID" value="NZ_BNBA01000025.1"/>
</dbReference>
<dbReference type="Proteomes" id="UP000623958">
    <property type="component" value="Unassembled WGS sequence"/>
</dbReference>
<sequence>MGKREHSGRGNDPKAGKAGGASSTDPRRPVPGPDPKAGVDREVGDLEDTGSKDAGDTLPGRAGGGLAGA</sequence>
<dbReference type="AlphaFoldDB" id="A0A919KIY1"/>
<reference evidence="2" key="1">
    <citation type="journal article" date="2014" name="Int. J. Syst. Evol. Microbiol.">
        <title>Complete genome sequence of Corynebacterium casei LMG S-19264T (=DSM 44701T), isolated from a smear-ripened cheese.</title>
        <authorList>
            <consortium name="US DOE Joint Genome Institute (JGI-PGF)"/>
            <person name="Walter F."/>
            <person name="Albersmeier A."/>
            <person name="Kalinowski J."/>
            <person name="Ruckert C."/>
        </authorList>
    </citation>
    <scope>NUCLEOTIDE SEQUENCE</scope>
    <source>
        <strain evidence="2">JCM 13306</strain>
    </source>
</reference>
<gene>
    <name evidence="2" type="ORF">GCM10009090_28840</name>
</gene>
<keyword evidence="3" id="KW-1185">Reference proteome</keyword>
<evidence type="ECO:0000313" key="3">
    <source>
        <dbReference type="Proteomes" id="UP000623958"/>
    </source>
</evidence>
<name>A0A919KIY1_9XANT</name>
<protein>
    <submittedName>
        <fullName evidence="2">Uncharacterized protein</fullName>
    </submittedName>
</protein>
<organism evidence="2 3">
    <name type="scientific">Xanthomonas boreopolis</name>
    <dbReference type="NCBI Taxonomy" id="86183"/>
    <lineage>
        <taxon>Bacteria</taxon>
        <taxon>Pseudomonadati</taxon>
        <taxon>Pseudomonadota</taxon>
        <taxon>Gammaproteobacteria</taxon>
        <taxon>Lysobacterales</taxon>
        <taxon>Lysobacteraceae</taxon>
        <taxon>Xanthomonas</taxon>
    </lineage>
</organism>
<dbReference type="EMBL" id="BNBA01000025">
    <property type="protein sequence ID" value="GHH57537.1"/>
    <property type="molecule type" value="Genomic_DNA"/>
</dbReference>
<comment type="caution">
    <text evidence="2">The sequence shown here is derived from an EMBL/GenBank/DDBJ whole genome shotgun (WGS) entry which is preliminary data.</text>
</comment>
<evidence type="ECO:0000313" key="2">
    <source>
        <dbReference type="EMBL" id="GHH57537.1"/>
    </source>
</evidence>
<proteinExistence type="predicted"/>
<feature type="compositionally biased region" description="Basic and acidic residues" evidence="1">
    <location>
        <begin position="1"/>
        <end position="15"/>
    </location>
</feature>
<accession>A0A919KIY1</accession>
<evidence type="ECO:0000256" key="1">
    <source>
        <dbReference type="SAM" id="MobiDB-lite"/>
    </source>
</evidence>
<feature type="compositionally biased region" description="Basic and acidic residues" evidence="1">
    <location>
        <begin position="37"/>
        <end position="55"/>
    </location>
</feature>